<evidence type="ECO:0000313" key="2">
    <source>
        <dbReference type="EMBL" id="KAJ1124408.1"/>
    </source>
</evidence>
<dbReference type="EMBL" id="JANPWB010000011">
    <property type="protein sequence ID" value="KAJ1124408.1"/>
    <property type="molecule type" value="Genomic_DNA"/>
</dbReference>
<name>A0AAV7PFA0_PLEWA</name>
<accession>A0AAV7PFA0</accession>
<dbReference type="Proteomes" id="UP001066276">
    <property type="component" value="Chromosome 7"/>
</dbReference>
<evidence type="ECO:0000313" key="3">
    <source>
        <dbReference type="Proteomes" id="UP001066276"/>
    </source>
</evidence>
<dbReference type="Gene3D" id="3.30.250.20">
    <property type="entry name" value="L1 transposable element, C-terminal domain"/>
    <property type="match status" value="1"/>
</dbReference>
<keyword evidence="3" id="KW-1185">Reference proteome</keyword>
<gene>
    <name evidence="2" type="ORF">NDU88_002869</name>
</gene>
<organism evidence="2 3">
    <name type="scientific">Pleurodeles waltl</name>
    <name type="common">Iberian ribbed newt</name>
    <dbReference type="NCBI Taxonomy" id="8319"/>
    <lineage>
        <taxon>Eukaryota</taxon>
        <taxon>Metazoa</taxon>
        <taxon>Chordata</taxon>
        <taxon>Craniata</taxon>
        <taxon>Vertebrata</taxon>
        <taxon>Euteleostomi</taxon>
        <taxon>Amphibia</taxon>
        <taxon>Batrachia</taxon>
        <taxon>Caudata</taxon>
        <taxon>Salamandroidea</taxon>
        <taxon>Salamandridae</taxon>
        <taxon>Pleurodelinae</taxon>
        <taxon>Pleurodeles</taxon>
    </lineage>
</organism>
<protein>
    <submittedName>
        <fullName evidence="2">Uncharacterized protein</fullName>
    </submittedName>
</protein>
<sequence length="198" mass="22317">MECPAPNNHGLPPAPHLGPTATHGGPLPWSILSRNYEIHVAADFSKETKKHRKAFLSLLPRLCKLEVKYDLFEPARMWITKNEQSKDLRSYRPASLLDGLMATAMDLNPSILPSELLEDLLGTLSSCTPADGRMTGLEQRITAIDDHLNTVPDRDQELLFLHSKLIDLEDKSSRYIVRFFGFPERIEGLNLQAFLQKA</sequence>
<dbReference type="AlphaFoldDB" id="A0AAV7PFA0"/>
<evidence type="ECO:0000256" key="1">
    <source>
        <dbReference type="SAM" id="MobiDB-lite"/>
    </source>
</evidence>
<comment type="caution">
    <text evidence="2">The sequence shown here is derived from an EMBL/GenBank/DDBJ whole genome shotgun (WGS) entry which is preliminary data.</text>
</comment>
<dbReference type="InterPro" id="IPR042566">
    <property type="entry name" value="L1_C"/>
</dbReference>
<proteinExistence type="predicted"/>
<reference evidence="2" key="1">
    <citation type="journal article" date="2022" name="bioRxiv">
        <title>Sequencing and chromosome-scale assembly of the giantPleurodeles waltlgenome.</title>
        <authorList>
            <person name="Brown T."/>
            <person name="Elewa A."/>
            <person name="Iarovenko S."/>
            <person name="Subramanian E."/>
            <person name="Araus A.J."/>
            <person name="Petzold A."/>
            <person name="Susuki M."/>
            <person name="Suzuki K.-i.T."/>
            <person name="Hayashi T."/>
            <person name="Toyoda A."/>
            <person name="Oliveira C."/>
            <person name="Osipova E."/>
            <person name="Leigh N.D."/>
            <person name="Simon A."/>
            <person name="Yun M.H."/>
        </authorList>
    </citation>
    <scope>NUCLEOTIDE SEQUENCE</scope>
    <source>
        <strain evidence="2">20211129_DDA</strain>
        <tissue evidence="2">Liver</tissue>
    </source>
</reference>
<feature type="region of interest" description="Disordered" evidence="1">
    <location>
        <begin position="1"/>
        <end position="20"/>
    </location>
</feature>